<gene>
    <name evidence="2" type="ORF">H312_03171</name>
</gene>
<sequence>MQHSEFRAKEFGQPKTRKRTFKAKIPDSEETYDIDIYTLEDPRFQDVIQWLSEFEKAKNECKWSDNTSIQILKRCINNELNLKIESIKTYDEAIIRIKEICYPEIDFDKYLNKLIKIKQMNYETIHEYLTKFNKLTKQTNMCLKPSEQLRERELFKYFLTGLSPRNQSIVVNQGLRTIEEMVNKIQNIEELEKQMMNLNFKEQEVISAKEKYCKKTWTWKSWDFGLFLL</sequence>
<evidence type="ECO:0008006" key="4">
    <source>
        <dbReference type="Google" id="ProtNLM"/>
    </source>
</evidence>
<name>A0A059EXF9_9MICR</name>
<evidence type="ECO:0000256" key="1">
    <source>
        <dbReference type="SAM" id="Coils"/>
    </source>
</evidence>
<dbReference type="EMBL" id="KK365276">
    <property type="protein sequence ID" value="KCZ79439.1"/>
    <property type="molecule type" value="Genomic_DNA"/>
</dbReference>
<dbReference type="OrthoDB" id="10064731at2759"/>
<reference evidence="2 3" key="2">
    <citation type="submission" date="2014-03" db="EMBL/GenBank/DDBJ databases">
        <title>The Genome Sequence of Anncaliia algerae insect isolate PRA339.</title>
        <authorList>
            <consortium name="The Broad Institute Genome Sequencing Platform"/>
            <consortium name="The Broad Institute Genome Sequencing Center for Infectious Disease"/>
            <person name="Cuomo C."/>
            <person name="Becnel J."/>
            <person name="Sanscrainte N."/>
            <person name="Walker B."/>
            <person name="Young S.K."/>
            <person name="Zeng Q."/>
            <person name="Gargeya S."/>
            <person name="Fitzgerald M."/>
            <person name="Haas B."/>
            <person name="Abouelleil A."/>
            <person name="Alvarado L."/>
            <person name="Arachchi H.M."/>
            <person name="Berlin A.M."/>
            <person name="Chapman S.B."/>
            <person name="Dewar J."/>
            <person name="Goldberg J."/>
            <person name="Griggs A."/>
            <person name="Gujja S."/>
            <person name="Hansen M."/>
            <person name="Howarth C."/>
            <person name="Imamovic A."/>
            <person name="Larimer J."/>
            <person name="McCowan C."/>
            <person name="Murphy C."/>
            <person name="Neiman D."/>
            <person name="Pearson M."/>
            <person name="Priest M."/>
            <person name="Roberts A."/>
            <person name="Saif S."/>
            <person name="Shea T."/>
            <person name="Sisk P."/>
            <person name="Sykes S."/>
            <person name="Wortman J."/>
            <person name="Nusbaum C."/>
            <person name="Birren B."/>
        </authorList>
    </citation>
    <scope>NUCLEOTIDE SEQUENCE [LARGE SCALE GENOMIC DNA]</scope>
    <source>
        <strain evidence="2 3">PRA339</strain>
    </source>
</reference>
<organism evidence="2 3">
    <name type="scientific">Anncaliia algerae PRA339</name>
    <dbReference type="NCBI Taxonomy" id="1288291"/>
    <lineage>
        <taxon>Eukaryota</taxon>
        <taxon>Fungi</taxon>
        <taxon>Fungi incertae sedis</taxon>
        <taxon>Microsporidia</taxon>
        <taxon>Tubulinosematoidea</taxon>
        <taxon>Tubulinosematidae</taxon>
        <taxon>Anncaliia</taxon>
    </lineage>
</organism>
<dbReference type="VEuPathDB" id="MicrosporidiaDB:H312_03171"/>
<reference evidence="3" key="1">
    <citation type="submission" date="2013-02" db="EMBL/GenBank/DDBJ databases">
        <authorList>
            <consortium name="The Broad Institute Genome Sequencing Platform"/>
            <person name="Cuomo C."/>
            <person name="Becnel J."/>
            <person name="Sanscrainte N."/>
            <person name="Walker B."/>
            <person name="Young S.K."/>
            <person name="Zeng Q."/>
            <person name="Gargeya S."/>
            <person name="Fitzgerald M."/>
            <person name="Haas B."/>
            <person name="Abouelleil A."/>
            <person name="Alvarado L."/>
            <person name="Arachchi H.M."/>
            <person name="Berlin A.M."/>
            <person name="Chapman S.B."/>
            <person name="Dewar J."/>
            <person name="Goldberg J."/>
            <person name="Griggs A."/>
            <person name="Gujja S."/>
            <person name="Hansen M."/>
            <person name="Howarth C."/>
            <person name="Imamovic A."/>
            <person name="Larimer J."/>
            <person name="McCowan C."/>
            <person name="Murphy C."/>
            <person name="Neiman D."/>
            <person name="Pearson M."/>
            <person name="Priest M."/>
            <person name="Roberts A."/>
            <person name="Saif S."/>
            <person name="Shea T."/>
            <person name="Sisk P."/>
            <person name="Sykes S."/>
            <person name="Wortman J."/>
            <person name="Nusbaum C."/>
            <person name="Birren B."/>
        </authorList>
    </citation>
    <scope>NUCLEOTIDE SEQUENCE [LARGE SCALE GENOMIC DNA]</scope>
    <source>
        <strain evidence="3">PRA339</strain>
    </source>
</reference>
<dbReference type="AlphaFoldDB" id="A0A059EXF9"/>
<evidence type="ECO:0000313" key="2">
    <source>
        <dbReference type="EMBL" id="KCZ79439.1"/>
    </source>
</evidence>
<protein>
    <recommendedName>
        <fullName evidence="4">Ty3 transposon capsid-like protein domain-containing protein</fullName>
    </recommendedName>
</protein>
<dbReference type="Proteomes" id="UP000030655">
    <property type="component" value="Unassembled WGS sequence"/>
</dbReference>
<keyword evidence="3" id="KW-1185">Reference proteome</keyword>
<evidence type="ECO:0000313" key="3">
    <source>
        <dbReference type="Proteomes" id="UP000030655"/>
    </source>
</evidence>
<proteinExistence type="predicted"/>
<dbReference type="HOGENOM" id="CLU_1209546_0_0_1"/>
<feature type="coiled-coil region" evidence="1">
    <location>
        <begin position="178"/>
        <end position="211"/>
    </location>
</feature>
<keyword evidence="1" id="KW-0175">Coiled coil</keyword>
<accession>A0A059EXF9</accession>